<dbReference type="Proteomes" id="UP000619101">
    <property type="component" value="Unassembled WGS sequence"/>
</dbReference>
<evidence type="ECO:0000256" key="1">
    <source>
        <dbReference type="SAM" id="Phobius"/>
    </source>
</evidence>
<keyword evidence="3" id="KW-1185">Reference proteome</keyword>
<keyword evidence="1" id="KW-1133">Transmembrane helix</keyword>
<keyword evidence="1" id="KW-0472">Membrane</keyword>
<reference evidence="2 3" key="1">
    <citation type="submission" date="2020-08" db="EMBL/GenBank/DDBJ databases">
        <title>A Genomic Blueprint of the Chicken Gut Microbiome.</title>
        <authorList>
            <person name="Gilroy R."/>
            <person name="Ravi A."/>
            <person name="Getino M."/>
            <person name="Pursley I."/>
            <person name="Horton D.L."/>
            <person name="Alikhan N.-F."/>
            <person name="Baker D."/>
            <person name="Gharbi K."/>
            <person name="Hall N."/>
            <person name="Watson M."/>
            <person name="Adriaenssens E.M."/>
            <person name="Foster-Nyarko E."/>
            <person name="Jarju S."/>
            <person name="Secka A."/>
            <person name="Antonio M."/>
            <person name="Oren A."/>
            <person name="Chaudhuri R."/>
            <person name="La Ragione R.M."/>
            <person name="Hildebrand F."/>
            <person name="Pallen M.J."/>
        </authorList>
    </citation>
    <scope>NUCLEOTIDE SEQUENCE [LARGE SCALE GENOMIC DNA]</scope>
    <source>
        <strain evidence="2 3">A46</strain>
    </source>
</reference>
<accession>A0ABR8XW79</accession>
<comment type="caution">
    <text evidence="2">The sequence shown here is derived from an EMBL/GenBank/DDBJ whole genome shotgun (WGS) entry which is preliminary data.</text>
</comment>
<protein>
    <submittedName>
        <fullName evidence="2">Zf-HC2 domain-containing protein</fullName>
    </submittedName>
</protein>
<proteinExistence type="predicted"/>
<organism evidence="2 3">
    <name type="scientific">Solibacillus faecavium</name>
    <dbReference type="NCBI Taxonomy" id="2762221"/>
    <lineage>
        <taxon>Bacteria</taxon>
        <taxon>Bacillati</taxon>
        <taxon>Bacillota</taxon>
        <taxon>Bacilli</taxon>
        <taxon>Bacillales</taxon>
        <taxon>Caryophanaceae</taxon>
        <taxon>Solibacillus</taxon>
    </lineage>
</organism>
<dbReference type="InterPro" id="IPR041916">
    <property type="entry name" value="Anti_sigma_zinc_sf"/>
</dbReference>
<evidence type="ECO:0000313" key="3">
    <source>
        <dbReference type="Proteomes" id="UP000619101"/>
    </source>
</evidence>
<evidence type="ECO:0000313" key="2">
    <source>
        <dbReference type="EMBL" id="MBD8036197.1"/>
    </source>
</evidence>
<dbReference type="RefSeq" id="WP_191699151.1">
    <property type="nucleotide sequence ID" value="NZ_JACSPZ010000002.1"/>
</dbReference>
<dbReference type="Gene3D" id="1.10.10.1320">
    <property type="entry name" value="Anti-sigma factor, zinc-finger domain"/>
    <property type="match status" value="1"/>
</dbReference>
<sequence>MKCNAYLLEDYVEGFLEEIERNKMEAHLHSCKNCQLEYEQLLNEQKTLIAQLNKPRMANSQADAIMQRIQTNVKHKKSWHTLKMSVISAAVIMLSFVLYSWNRTPNELAQQPFDEPTQLIETNSNVLEEHLEGEQVLDYNEPFLDVSIDKVEENGENYDIIYRVKFKENYQQEQNNLYKQFLNKYQNVEVANEPKIESTQDDFFGTVRSMVKFAIRDDKDQLILTTWKTKDDEQPLIPKYSTSGGGTETLGEMIYTTSVPKYTNPSTFEVLRMEAYVFDLFETDVNTSQLQTFQYNDVTYAIDSVEIDKGSMYVKISTEGKPETVPIYWYIEHNNRLIGLNSGDHKYIKGRSTYIYEFENFEQIPSNLKLVPAPVKKFKQIDPIVLDLH</sequence>
<feature type="transmembrane region" description="Helical" evidence="1">
    <location>
        <begin position="84"/>
        <end position="101"/>
    </location>
</feature>
<dbReference type="EMBL" id="JACSPZ010000002">
    <property type="protein sequence ID" value="MBD8036197.1"/>
    <property type="molecule type" value="Genomic_DNA"/>
</dbReference>
<name>A0ABR8XW79_9BACL</name>
<gene>
    <name evidence="2" type="ORF">H9635_05535</name>
</gene>
<keyword evidence="1" id="KW-0812">Transmembrane</keyword>